<feature type="region of interest" description="Disordered" evidence="1">
    <location>
        <begin position="1"/>
        <end position="32"/>
    </location>
</feature>
<protein>
    <submittedName>
        <fullName evidence="2">Uncharacterized protein</fullName>
    </submittedName>
</protein>
<organism evidence="2 3">
    <name type="scientific">Daphnia magna</name>
    <dbReference type="NCBI Taxonomy" id="35525"/>
    <lineage>
        <taxon>Eukaryota</taxon>
        <taxon>Metazoa</taxon>
        <taxon>Ecdysozoa</taxon>
        <taxon>Arthropoda</taxon>
        <taxon>Crustacea</taxon>
        <taxon>Branchiopoda</taxon>
        <taxon>Diplostraca</taxon>
        <taxon>Cladocera</taxon>
        <taxon>Anomopoda</taxon>
        <taxon>Daphniidae</taxon>
        <taxon>Daphnia</taxon>
    </lineage>
</organism>
<sequence>MAFASALDNDQVGDPEDVEEDDDDDEDDELKEQRESCELLRFRDLGGYDTRFRVSVSCCGATGLGVLFDSVYKSGMGYLMHRNETQRVFITSRPGSAANRLPPSDALLVAQVKCLLCCGVSLGCFLLRSVHAVAVTSNGTHSVTTFGGRNFPQKEKPMERTDYEQR</sequence>
<feature type="region of interest" description="Disordered" evidence="1">
    <location>
        <begin position="146"/>
        <end position="166"/>
    </location>
</feature>
<gene>
    <name evidence="2" type="ORF">OUZ56_005230</name>
</gene>
<evidence type="ECO:0000256" key="1">
    <source>
        <dbReference type="SAM" id="MobiDB-lite"/>
    </source>
</evidence>
<comment type="caution">
    <text evidence="2">The sequence shown here is derived from an EMBL/GenBank/DDBJ whole genome shotgun (WGS) entry which is preliminary data.</text>
</comment>
<feature type="compositionally biased region" description="Acidic residues" evidence="1">
    <location>
        <begin position="11"/>
        <end position="30"/>
    </location>
</feature>
<feature type="compositionally biased region" description="Basic and acidic residues" evidence="1">
    <location>
        <begin position="152"/>
        <end position="166"/>
    </location>
</feature>
<dbReference type="EMBL" id="JAOYFB010000001">
    <property type="protein sequence ID" value="KAK4003468.1"/>
    <property type="molecule type" value="Genomic_DNA"/>
</dbReference>
<accession>A0ABQ9YS81</accession>
<keyword evidence="3" id="KW-1185">Reference proteome</keyword>
<proteinExistence type="predicted"/>
<name>A0ABQ9YS81_9CRUS</name>
<evidence type="ECO:0000313" key="3">
    <source>
        <dbReference type="Proteomes" id="UP001234178"/>
    </source>
</evidence>
<evidence type="ECO:0000313" key="2">
    <source>
        <dbReference type="EMBL" id="KAK4003468.1"/>
    </source>
</evidence>
<reference evidence="2 3" key="1">
    <citation type="journal article" date="2023" name="Nucleic Acids Res.">
        <title>The hologenome of Daphnia magna reveals possible DNA methylation and microbiome-mediated evolution of the host genome.</title>
        <authorList>
            <person name="Chaturvedi A."/>
            <person name="Li X."/>
            <person name="Dhandapani V."/>
            <person name="Marshall H."/>
            <person name="Kissane S."/>
            <person name="Cuenca-Cambronero M."/>
            <person name="Asole G."/>
            <person name="Calvet F."/>
            <person name="Ruiz-Romero M."/>
            <person name="Marangio P."/>
            <person name="Guigo R."/>
            <person name="Rago D."/>
            <person name="Mirbahai L."/>
            <person name="Eastwood N."/>
            <person name="Colbourne J.K."/>
            <person name="Zhou J."/>
            <person name="Mallon E."/>
            <person name="Orsini L."/>
        </authorList>
    </citation>
    <scope>NUCLEOTIDE SEQUENCE [LARGE SCALE GENOMIC DNA]</scope>
    <source>
        <strain evidence="2">LRV0_1</strain>
    </source>
</reference>
<dbReference type="Proteomes" id="UP001234178">
    <property type="component" value="Unassembled WGS sequence"/>
</dbReference>